<dbReference type="Proteomes" id="UP000516117">
    <property type="component" value="Chromosome"/>
</dbReference>
<gene>
    <name evidence="5" type="ORF">H9L22_00305</name>
</gene>
<comment type="similarity">
    <text evidence="1">Belongs to the glycosyl hydrolase 3 family.</text>
</comment>
<keyword evidence="6" id="KW-1185">Reference proteome</keyword>
<protein>
    <submittedName>
        <fullName evidence="5">Glycoside hydrolase family 3 C-terminal domain-containing protein</fullName>
    </submittedName>
</protein>
<accession>A0A7H0H657</accession>
<evidence type="ECO:0000313" key="6">
    <source>
        <dbReference type="Proteomes" id="UP000516117"/>
    </source>
</evidence>
<keyword evidence="2" id="KW-0732">Signal</keyword>
<name>A0A7H0H657_9ACTN</name>
<dbReference type="InterPro" id="IPR002772">
    <property type="entry name" value="Glyco_hydro_3_C"/>
</dbReference>
<dbReference type="GO" id="GO:0031222">
    <property type="term" value="P:arabinan catabolic process"/>
    <property type="evidence" value="ECO:0007669"/>
    <property type="project" value="TreeGrafter"/>
</dbReference>
<dbReference type="Gene3D" id="3.20.20.300">
    <property type="entry name" value="Glycoside hydrolase, family 3, N-terminal domain"/>
    <property type="match status" value="1"/>
</dbReference>
<dbReference type="InterPro" id="IPR013783">
    <property type="entry name" value="Ig-like_fold"/>
</dbReference>
<feature type="domain" description="Fibronectin type III-like" evidence="4">
    <location>
        <begin position="675"/>
        <end position="744"/>
    </location>
</feature>
<dbReference type="PRINTS" id="PR00133">
    <property type="entry name" value="GLHYDRLASE3"/>
</dbReference>
<dbReference type="AlphaFoldDB" id="A0A7H0H657"/>
<proteinExistence type="inferred from homology"/>
<dbReference type="SMART" id="SM01217">
    <property type="entry name" value="Fn3_like"/>
    <property type="match status" value="1"/>
</dbReference>
<evidence type="ECO:0000256" key="2">
    <source>
        <dbReference type="ARBA" id="ARBA00022729"/>
    </source>
</evidence>
<sequence length="778" mass="82259">MLESAPWRDPSRPIPERVELLLGRLTLAEKIGQLGSVWPQPPVEGWIEGGNVAPMQDQFSDADLPHSDRIAHGLGHITRAYGTRPVSPALGARLLEQLQREVVSANRFGIPAIAHEECLTGFAAYGATVYPAPLAWAAAFDPDTVLEMASAIAEDLRGVGVHHGLAPVLDVVRDYRWGRVEETLGEDPYLVSSLAVPYVKGLEQGGIIATLKHFAGYSASRGGRNHAPVSVGGRELADVFLPPFEAALVEGGARSVMNSYTDVDGVPVAASSELLTDLLRDTWGFEGTVVSDYWAVPFLRSMHATVADDAAAGVAALRAGIDVELPYTVAYSQELTEAVETGQLPIPVVDNAVRRVLTQKIEAGLLDRGVDLVPAGAGDVELDSARNRAIARRLAERSVVLLQNDQSVLPLTQSPAKVAVIGPSWDDPRNLLGCYAFPNHVLSKTASFGLGVEIPTIGQALMDRLPSTEFECHAGVSIAGSDASGIPDAVEAARNADLVFLVLGDRAGLFGAGTSGEGCDAPDLSLPGRQAQLAEAVLATGTPVILIMVSGRPYAIGELSRRSAAALQVFFPGEEGAEAIADVITGITEPSGRLPVQIPGGDGASRSTYLQPRLGGRSEGATVLDNSPAYPFGHGLGYGTVSYESASLAADEIPIDGTLSMSVVLRNHGTRPTTEVVQLYATDPIAQVVRPLRWLVGFQRVVVPAESSVEIAFEVPTDLFSFTGLKRERIVEPGVVTLTAARSAADTGLPVSAQLLGAERAVPHRRRFFSTSRTRVIG</sequence>
<dbReference type="Gene3D" id="2.60.40.10">
    <property type="entry name" value="Immunoglobulins"/>
    <property type="match status" value="1"/>
</dbReference>
<dbReference type="InterPro" id="IPR026891">
    <property type="entry name" value="Fn3-like"/>
</dbReference>
<organism evidence="5 6">
    <name type="scientific">Tessaracoccus defluvii</name>
    <dbReference type="NCBI Taxonomy" id="1285901"/>
    <lineage>
        <taxon>Bacteria</taxon>
        <taxon>Bacillati</taxon>
        <taxon>Actinomycetota</taxon>
        <taxon>Actinomycetes</taxon>
        <taxon>Propionibacteriales</taxon>
        <taxon>Propionibacteriaceae</taxon>
        <taxon>Tessaracoccus</taxon>
    </lineage>
</organism>
<keyword evidence="3 5" id="KW-0378">Hydrolase</keyword>
<dbReference type="InterPro" id="IPR036962">
    <property type="entry name" value="Glyco_hydro_3_N_sf"/>
</dbReference>
<dbReference type="SUPFAM" id="SSF52279">
    <property type="entry name" value="Beta-D-glucan exohydrolase, C-terminal domain"/>
    <property type="match status" value="1"/>
</dbReference>
<evidence type="ECO:0000256" key="3">
    <source>
        <dbReference type="ARBA" id="ARBA00022801"/>
    </source>
</evidence>
<dbReference type="Pfam" id="PF00933">
    <property type="entry name" value="Glyco_hydro_3"/>
    <property type="match status" value="1"/>
</dbReference>
<dbReference type="KEGG" id="tdf:H9L22_00305"/>
<dbReference type="InterPro" id="IPR001764">
    <property type="entry name" value="Glyco_hydro_3_N"/>
</dbReference>
<evidence type="ECO:0000313" key="5">
    <source>
        <dbReference type="EMBL" id="QNP56023.1"/>
    </source>
</evidence>
<dbReference type="InterPro" id="IPR036881">
    <property type="entry name" value="Glyco_hydro_3_C_sf"/>
</dbReference>
<dbReference type="GO" id="GO:0009044">
    <property type="term" value="F:xylan 1,4-beta-xylosidase activity"/>
    <property type="evidence" value="ECO:0007669"/>
    <property type="project" value="InterPro"/>
</dbReference>
<dbReference type="InterPro" id="IPR044993">
    <property type="entry name" value="BXL"/>
</dbReference>
<dbReference type="Pfam" id="PF14310">
    <property type="entry name" value="Fn3-like"/>
    <property type="match status" value="1"/>
</dbReference>
<dbReference type="InterPro" id="IPR017853">
    <property type="entry name" value="GH"/>
</dbReference>
<dbReference type="RefSeq" id="WP_187721143.1">
    <property type="nucleotide sequence ID" value="NZ_BAABBL010000023.1"/>
</dbReference>
<reference evidence="5 6" key="1">
    <citation type="submission" date="2020-08" db="EMBL/GenBank/DDBJ databases">
        <title>Genome sequence of Tessaracoccus defluvii JCM 17540T.</title>
        <authorList>
            <person name="Hyun D.-W."/>
            <person name="Bae J.-W."/>
        </authorList>
    </citation>
    <scope>NUCLEOTIDE SEQUENCE [LARGE SCALE GENOMIC DNA]</scope>
    <source>
        <strain evidence="5 6">JCM 17540</strain>
    </source>
</reference>
<dbReference type="GO" id="GO:0045493">
    <property type="term" value="P:xylan catabolic process"/>
    <property type="evidence" value="ECO:0007669"/>
    <property type="project" value="InterPro"/>
</dbReference>
<dbReference type="Pfam" id="PF01915">
    <property type="entry name" value="Glyco_hydro_3_C"/>
    <property type="match status" value="1"/>
</dbReference>
<dbReference type="PANTHER" id="PTHR42721:SF3">
    <property type="entry name" value="BETA-D-XYLOSIDASE 5-RELATED"/>
    <property type="match status" value="1"/>
</dbReference>
<dbReference type="SUPFAM" id="SSF51445">
    <property type="entry name" value="(Trans)glycosidases"/>
    <property type="match status" value="1"/>
</dbReference>
<dbReference type="EMBL" id="CP060789">
    <property type="protein sequence ID" value="QNP56023.1"/>
    <property type="molecule type" value="Genomic_DNA"/>
</dbReference>
<evidence type="ECO:0000256" key="1">
    <source>
        <dbReference type="ARBA" id="ARBA00005336"/>
    </source>
</evidence>
<dbReference type="GO" id="GO:0046556">
    <property type="term" value="F:alpha-L-arabinofuranosidase activity"/>
    <property type="evidence" value="ECO:0007669"/>
    <property type="project" value="TreeGrafter"/>
</dbReference>
<evidence type="ECO:0000259" key="4">
    <source>
        <dbReference type="SMART" id="SM01217"/>
    </source>
</evidence>
<dbReference type="Gene3D" id="3.40.50.1700">
    <property type="entry name" value="Glycoside hydrolase family 3 C-terminal domain"/>
    <property type="match status" value="1"/>
</dbReference>
<dbReference type="PANTHER" id="PTHR42721">
    <property type="entry name" value="SUGAR HYDROLASE-RELATED"/>
    <property type="match status" value="1"/>
</dbReference>